<evidence type="ECO:0000313" key="6">
    <source>
        <dbReference type="Proteomes" id="UP001371218"/>
    </source>
</evidence>
<reference evidence="5 6" key="1">
    <citation type="submission" date="2024-04" db="EMBL/GenBank/DDBJ databases">
        <title>Novel species of the genus Ideonella isolated from streams.</title>
        <authorList>
            <person name="Lu H."/>
        </authorList>
    </citation>
    <scope>NUCLEOTIDE SEQUENCE [LARGE SCALE GENOMIC DNA]</scope>
    <source>
        <strain evidence="5 6">DXS29W</strain>
    </source>
</reference>
<dbReference type="CDD" id="cd14657">
    <property type="entry name" value="Imelysin_IrpA-like"/>
    <property type="match status" value="1"/>
</dbReference>
<dbReference type="EMBL" id="JBBUTG010000002">
    <property type="protein sequence ID" value="MEK8029925.1"/>
    <property type="molecule type" value="Genomic_DNA"/>
</dbReference>
<feature type="chain" id="PRO_5045727348" evidence="3">
    <location>
        <begin position="32"/>
        <end position="392"/>
    </location>
</feature>
<evidence type="ECO:0000256" key="2">
    <source>
        <dbReference type="ARBA" id="ARBA00022729"/>
    </source>
</evidence>
<evidence type="ECO:0000313" key="5">
    <source>
        <dbReference type="EMBL" id="MEK8029925.1"/>
    </source>
</evidence>
<comment type="subcellular location">
    <subcellularLocation>
        <location evidence="1">Cell envelope</location>
    </subcellularLocation>
</comment>
<name>A0ABU9BLW7_9BURK</name>
<comment type="caution">
    <text evidence="5">The sequence shown here is derived from an EMBL/GenBank/DDBJ whole genome shotgun (WGS) entry which is preliminary data.</text>
</comment>
<organism evidence="5 6">
    <name type="scientific">Ideonella lacteola</name>
    <dbReference type="NCBI Taxonomy" id="2984193"/>
    <lineage>
        <taxon>Bacteria</taxon>
        <taxon>Pseudomonadati</taxon>
        <taxon>Pseudomonadota</taxon>
        <taxon>Betaproteobacteria</taxon>
        <taxon>Burkholderiales</taxon>
        <taxon>Sphaerotilaceae</taxon>
        <taxon>Ideonella</taxon>
    </lineage>
</organism>
<dbReference type="RefSeq" id="WP_341424283.1">
    <property type="nucleotide sequence ID" value="NZ_JBBUTG010000002.1"/>
</dbReference>
<dbReference type="Gene3D" id="1.20.1420.20">
    <property type="entry name" value="M75 peptidase, HXXE motif"/>
    <property type="match status" value="1"/>
</dbReference>
<evidence type="ECO:0000259" key="4">
    <source>
        <dbReference type="Pfam" id="PF09375"/>
    </source>
</evidence>
<proteinExistence type="predicted"/>
<dbReference type="InterPro" id="IPR018976">
    <property type="entry name" value="Imelysin-like"/>
</dbReference>
<evidence type="ECO:0000256" key="3">
    <source>
        <dbReference type="SAM" id="SignalP"/>
    </source>
</evidence>
<dbReference type="InterPro" id="IPR038352">
    <property type="entry name" value="Imelysin_sf"/>
</dbReference>
<keyword evidence="2 3" id="KW-0732">Signal</keyword>
<accession>A0ABU9BLW7</accession>
<dbReference type="Proteomes" id="UP001371218">
    <property type="component" value="Unassembled WGS sequence"/>
</dbReference>
<keyword evidence="6" id="KW-1185">Reference proteome</keyword>
<dbReference type="Pfam" id="PF09375">
    <property type="entry name" value="Peptidase_M75"/>
    <property type="match status" value="1"/>
</dbReference>
<feature type="signal peptide" evidence="3">
    <location>
        <begin position="1"/>
        <end position="31"/>
    </location>
</feature>
<evidence type="ECO:0000256" key="1">
    <source>
        <dbReference type="ARBA" id="ARBA00004196"/>
    </source>
</evidence>
<sequence>MNRPNWLRRAGRLVWALPLLAGTFAPLGVHAQAVTPDAVAKHYAAGVAAGYEDVLAAALEMQQAIKAFTAQPSAERLTAARQAWRAAREWYGPTEAFRFYGGPIDDDEGPEGRINAWPMDESYVDYVKGKPGSGIIGNRKVTITKSGLAKLNEKGGEENIATGWHAIEFLLWGQDFNDNGPGDRSFEDFVDGKVPNADRRRQYLLTITELLIDDLRYLVGAWTPGAANYRTRFEAEGLEAIRKMVVGMGSLTRGELAGERLEVAMNTQDQEDEHSCFSDNTHRDVVLNATGIENVWLGRFARRDGSTLQGPSLQALVAAADPALADKTTRDIAASVAAARAIQPPFDREIVGGKDAAGRKRVQAVIDALIVQSKDLPQAAAAVGVTRLTRTK</sequence>
<gene>
    <name evidence="5" type="ORF">AACH06_03745</name>
</gene>
<feature type="domain" description="Imelysin-like" evidence="4">
    <location>
        <begin position="48"/>
        <end position="373"/>
    </location>
</feature>
<protein>
    <submittedName>
        <fullName evidence="5">Imelysin family protein</fullName>
    </submittedName>
</protein>